<dbReference type="EMBL" id="LJCR01000072">
    <property type="protein sequence ID" value="KPV54342.1"/>
    <property type="molecule type" value="Genomic_DNA"/>
</dbReference>
<dbReference type="Proteomes" id="UP000050509">
    <property type="component" value="Unassembled WGS sequence"/>
</dbReference>
<dbReference type="AlphaFoldDB" id="A0A0P9DLE5"/>
<evidence type="ECO:0000313" key="2">
    <source>
        <dbReference type="Proteomes" id="UP000050509"/>
    </source>
</evidence>
<comment type="caution">
    <text evidence="1">The sequence shown here is derived from an EMBL/GenBank/DDBJ whole genome shotgun (WGS) entry which is preliminary data.</text>
</comment>
<keyword evidence="2" id="KW-1185">Reference proteome</keyword>
<organism evidence="1 2">
    <name type="scientific">Kouleothrix aurantiaca</name>
    <dbReference type="NCBI Taxonomy" id="186479"/>
    <lineage>
        <taxon>Bacteria</taxon>
        <taxon>Bacillati</taxon>
        <taxon>Chloroflexota</taxon>
        <taxon>Chloroflexia</taxon>
        <taxon>Chloroflexales</taxon>
        <taxon>Roseiflexineae</taxon>
        <taxon>Roseiflexaceae</taxon>
        <taxon>Kouleothrix</taxon>
    </lineage>
</organism>
<evidence type="ECO:0000313" key="1">
    <source>
        <dbReference type="EMBL" id="KPV54342.1"/>
    </source>
</evidence>
<name>A0A0P9DLE5_9CHLR</name>
<accession>A0A0P9DLE5</accession>
<proteinExistence type="predicted"/>
<reference evidence="1 2" key="1">
    <citation type="submission" date="2015-09" db="EMBL/GenBank/DDBJ databases">
        <title>Draft genome sequence of Kouleothrix aurantiaca JCM 19913.</title>
        <authorList>
            <person name="Hemp J."/>
        </authorList>
    </citation>
    <scope>NUCLEOTIDE SEQUENCE [LARGE SCALE GENOMIC DNA]</scope>
    <source>
        <strain evidence="1 2">COM-B</strain>
    </source>
</reference>
<protein>
    <submittedName>
        <fullName evidence="1">Uncharacterized protein</fullName>
    </submittedName>
</protein>
<gene>
    <name evidence="1" type="ORF">SE17_04400</name>
</gene>
<sequence>MQSTGIPAHHRQLTRQQILTRWQGQDRPRCHVELVRLYEPQPQTVFAGEAVLYLQWSDYVPSRPGSRRMRKRRANEPWRLCIISVSGGAWAEYDPEHGFADEDGTLVCEDYLMRLYAEDGLGRIQAEEAARWQNQVDALIGAVIQSFADLGVQAITLGDVTLATPPTIAGYVAQADRIAAAAMQAHAAAVEDTAAWAPHRDAARQQLTAICVQLEAAVEGTETIEGKLDAYEALTHVQGLILDLPVLAGDRY</sequence>